<comment type="caution">
    <text evidence="2">The sequence shown here is derived from an EMBL/GenBank/DDBJ whole genome shotgun (WGS) entry which is preliminary data.</text>
</comment>
<organism evidence="2 3">
    <name type="scientific">Plakobranchus ocellatus</name>
    <dbReference type="NCBI Taxonomy" id="259542"/>
    <lineage>
        <taxon>Eukaryota</taxon>
        <taxon>Metazoa</taxon>
        <taxon>Spiralia</taxon>
        <taxon>Lophotrochozoa</taxon>
        <taxon>Mollusca</taxon>
        <taxon>Gastropoda</taxon>
        <taxon>Heterobranchia</taxon>
        <taxon>Euthyneura</taxon>
        <taxon>Panpulmonata</taxon>
        <taxon>Sacoglossa</taxon>
        <taxon>Placobranchoidea</taxon>
        <taxon>Plakobranchidae</taxon>
        <taxon>Plakobranchus</taxon>
    </lineage>
</organism>
<dbReference type="AlphaFoldDB" id="A0AAV4AWU3"/>
<feature type="region of interest" description="Disordered" evidence="1">
    <location>
        <begin position="197"/>
        <end position="248"/>
    </location>
</feature>
<reference evidence="2 3" key="1">
    <citation type="journal article" date="2021" name="Elife">
        <title>Chloroplast acquisition without the gene transfer in kleptoplastic sea slugs, Plakobranchus ocellatus.</title>
        <authorList>
            <person name="Maeda T."/>
            <person name="Takahashi S."/>
            <person name="Yoshida T."/>
            <person name="Shimamura S."/>
            <person name="Takaki Y."/>
            <person name="Nagai Y."/>
            <person name="Toyoda A."/>
            <person name="Suzuki Y."/>
            <person name="Arimoto A."/>
            <person name="Ishii H."/>
            <person name="Satoh N."/>
            <person name="Nishiyama T."/>
            <person name="Hasebe M."/>
            <person name="Maruyama T."/>
            <person name="Minagawa J."/>
            <person name="Obokata J."/>
            <person name="Shigenobu S."/>
        </authorList>
    </citation>
    <scope>NUCLEOTIDE SEQUENCE [LARGE SCALE GENOMIC DNA]</scope>
</reference>
<gene>
    <name evidence="2" type="ORF">PoB_003781500</name>
</gene>
<dbReference type="Proteomes" id="UP000735302">
    <property type="component" value="Unassembled WGS sequence"/>
</dbReference>
<accession>A0AAV4AWU3</accession>
<dbReference type="EMBL" id="BLXT01004267">
    <property type="protein sequence ID" value="GFO11310.1"/>
    <property type="molecule type" value="Genomic_DNA"/>
</dbReference>
<protein>
    <submittedName>
        <fullName evidence="2">Uncharacterized protein</fullName>
    </submittedName>
</protein>
<proteinExistence type="predicted"/>
<sequence>MELPNQRKRPKQVTFENMPDECREERAKCIQSPGESSATPEDLVHICPGKVFPKKILVNPCLYDSPATGSPLVPKQFVDCAESEKAPPIVPIQGKAPVAQKTGKVLCPQNVGKDTKGSSDKCPAHISIQEPSKDSKPKVCYTASPAQILTDKLAEMRVEEEFLRTNPVMRQQRFKYRGICGSLGNAVFSDTPVAPPEYQAKPPARRVPGYPTPVKQSPMYMTTSPQQGDLRLSGPPSGQGASGGARTCDRRAPADLRADSLATVPPTPPFPRITIILYIGR</sequence>
<evidence type="ECO:0000313" key="2">
    <source>
        <dbReference type="EMBL" id="GFO11310.1"/>
    </source>
</evidence>
<keyword evidence="3" id="KW-1185">Reference proteome</keyword>
<evidence type="ECO:0000256" key="1">
    <source>
        <dbReference type="SAM" id="MobiDB-lite"/>
    </source>
</evidence>
<evidence type="ECO:0000313" key="3">
    <source>
        <dbReference type="Proteomes" id="UP000735302"/>
    </source>
</evidence>
<name>A0AAV4AWU3_9GAST</name>